<organism evidence="2 3">
    <name type="scientific">Peloplasma aerotolerans</name>
    <dbReference type="NCBI Taxonomy" id="3044389"/>
    <lineage>
        <taxon>Bacteria</taxon>
        <taxon>Bacillati</taxon>
        <taxon>Mycoplasmatota</taxon>
        <taxon>Mollicutes</taxon>
        <taxon>Acholeplasmatales</taxon>
        <taxon>Acholeplasmataceae</taxon>
        <taxon>Peloplasma</taxon>
    </lineage>
</organism>
<reference evidence="2" key="1">
    <citation type="submission" date="2023-05" db="EMBL/GenBank/DDBJ databases">
        <title>Mariniplasma microaerophilum sp. nov., a novel anaerobic mollicute isolated from terrestrial mud volcano, Taman Peninsula, Russia.</title>
        <authorList>
            <person name="Khomyakova M.A."/>
            <person name="Merkel A.Y."/>
            <person name="Slobodkin A.I."/>
        </authorList>
    </citation>
    <scope>NUCLEOTIDE SEQUENCE</scope>
    <source>
        <strain evidence="2">M4Ah</strain>
    </source>
</reference>
<feature type="domain" description="DUF6933" evidence="1">
    <location>
        <begin position="2"/>
        <end position="149"/>
    </location>
</feature>
<gene>
    <name evidence="2" type="ORF">QJ521_02230</name>
</gene>
<dbReference type="EMBL" id="JASCXW010000004">
    <property type="protein sequence ID" value="MDI6452370.1"/>
    <property type="molecule type" value="Genomic_DNA"/>
</dbReference>
<name>A0AAW6U3C0_9MOLU</name>
<evidence type="ECO:0000313" key="3">
    <source>
        <dbReference type="Proteomes" id="UP001431532"/>
    </source>
</evidence>
<protein>
    <recommendedName>
        <fullName evidence="1">DUF6933 domain-containing protein</fullName>
    </recommendedName>
</protein>
<comment type="caution">
    <text evidence="2">The sequence shown here is derived from an EMBL/GenBank/DDBJ whole genome shotgun (WGS) entry which is preliminary data.</text>
</comment>
<sequence>MHLYCTDKVFNDLKRTKYSVLETTHENIYSWVVEHIKFEEHNIYVFMNTLYGLFLVFRYDSDKTLSINKPKFLKLLKQAHRDIGVDSALLNKYLPKRLDFTKSSNPDKDHIYVINDFIGKQTDFIIKESFDPDSCYQRWFSRTLNQRFRDKWAIGELKHVTVDDYIEYGLIRLKEQEDCR</sequence>
<proteinExistence type="predicted"/>
<accession>A0AAW6U3C0</accession>
<dbReference type="AlphaFoldDB" id="A0AAW6U3C0"/>
<evidence type="ECO:0000313" key="2">
    <source>
        <dbReference type="EMBL" id="MDI6452370.1"/>
    </source>
</evidence>
<dbReference type="Pfam" id="PF22016">
    <property type="entry name" value="DUF6933"/>
    <property type="match status" value="1"/>
</dbReference>
<dbReference type="Proteomes" id="UP001431532">
    <property type="component" value="Unassembled WGS sequence"/>
</dbReference>
<keyword evidence="3" id="KW-1185">Reference proteome</keyword>
<dbReference type="RefSeq" id="WP_282838785.1">
    <property type="nucleotide sequence ID" value="NZ_JASCXW010000004.1"/>
</dbReference>
<dbReference type="InterPro" id="IPR053864">
    <property type="entry name" value="DUF6933"/>
</dbReference>
<evidence type="ECO:0000259" key="1">
    <source>
        <dbReference type="Pfam" id="PF22016"/>
    </source>
</evidence>